<keyword evidence="4" id="KW-0677">Repeat</keyword>
<dbReference type="AlphaFoldDB" id="A0A3B0PJI6"/>
<evidence type="ECO:0000256" key="5">
    <source>
        <dbReference type="ARBA" id="ARBA00023122"/>
    </source>
</evidence>
<name>A0A3B0PJI6_9BACT</name>
<evidence type="ECO:0000256" key="2">
    <source>
        <dbReference type="ARBA" id="ARBA00006337"/>
    </source>
</evidence>
<evidence type="ECO:0000256" key="6">
    <source>
        <dbReference type="PROSITE-ProRule" id="PRU01193"/>
    </source>
</evidence>
<evidence type="ECO:0000313" key="10">
    <source>
        <dbReference type="Proteomes" id="UP000259864"/>
    </source>
</evidence>
<comment type="subcellular location">
    <subcellularLocation>
        <location evidence="1">Cell membrane</location>
        <topology evidence="1">Multi-pass membrane protein</topology>
    </subcellularLocation>
</comment>
<feature type="transmembrane region" description="Helical" evidence="7">
    <location>
        <begin position="38"/>
        <end position="59"/>
    </location>
</feature>
<feature type="domain" description="CNNM transmembrane" evidence="8">
    <location>
        <begin position="1"/>
        <end position="116"/>
    </location>
</feature>
<sequence>METAYTSLSKVKIETMIEKKIKGAKLIEKQHKFFNRTLGTVLIANNLVNIGSSTLLVYLLTQAFGAERAGLASIISTLVMTPIIVLFAEIIPKLIAKSKPEQTIKSFYWFIEMLYW</sequence>
<keyword evidence="6 7" id="KW-0472">Membrane</keyword>
<keyword evidence="5" id="KW-0129">CBS domain</keyword>
<evidence type="ECO:0000256" key="3">
    <source>
        <dbReference type="ARBA" id="ARBA00022475"/>
    </source>
</evidence>
<dbReference type="GO" id="GO:0005886">
    <property type="term" value="C:plasma membrane"/>
    <property type="evidence" value="ECO:0007669"/>
    <property type="project" value="UniProtKB-SubCell"/>
</dbReference>
<dbReference type="EMBL" id="LS991949">
    <property type="protein sequence ID" value="SYV90261.1"/>
    <property type="molecule type" value="Genomic_DNA"/>
</dbReference>
<evidence type="ECO:0000313" key="9">
    <source>
        <dbReference type="EMBL" id="SYV90261.1"/>
    </source>
</evidence>
<dbReference type="KEGG" id="mala:NCTC10135_00782"/>
<feature type="non-terminal residue" evidence="9">
    <location>
        <position position="116"/>
    </location>
</feature>
<evidence type="ECO:0000256" key="7">
    <source>
        <dbReference type="SAM" id="Phobius"/>
    </source>
</evidence>
<evidence type="ECO:0000259" key="8">
    <source>
        <dbReference type="PROSITE" id="PS51846"/>
    </source>
</evidence>
<dbReference type="PANTHER" id="PTHR22777">
    <property type="entry name" value="HEMOLYSIN-RELATED"/>
    <property type="match status" value="1"/>
</dbReference>
<accession>A0A3B0PJI6</accession>
<dbReference type="Proteomes" id="UP000259864">
    <property type="component" value="Chromosome 1"/>
</dbReference>
<evidence type="ECO:0000256" key="4">
    <source>
        <dbReference type="ARBA" id="ARBA00022737"/>
    </source>
</evidence>
<evidence type="ECO:0000256" key="1">
    <source>
        <dbReference type="ARBA" id="ARBA00004651"/>
    </source>
</evidence>
<comment type="similarity">
    <text evidence="2">Belongs to the UPF0053 family.</text>
</comment>
<keyword evidence="3" id="KW-1003">Cell membrane</keyword>
<dbReference type="PROSITE" id="PS51846">
    <property type="entry name" value="CNNM"/>
    <property type="match status" value="1"/>
</dbReference>
<organism evidence="9 10">
    <name type="scientific">Metamycoplasma alkalescens</name>
    <dbReference type="NCBI Taxonomy" id="45363"/>
    <lineage>
        <taxon>Bacteria</taxon>
        <taxon>Bacillati</taxon>
        <taxon>Mycoplasmatota</taxon>
        <taxon>Mycoplasmoidales</taxon>
        <taxon>Metamycoplasmataceae</taxon>
        <taxon>Metamycoplasma</taxon>
    </lineage>
</organism>
<keyword evidence="6 7" id="KW-1133">Transmembrane helix</keyword>
<protein>
    <submittedName>
        <fullName evidence="9">Mg2+ and Co2+ transporter CorB</fullName>
    </submittedName>
</protein>
<proteinExistence type="inferred from homology"/>
<keyword evidence="6 7" id="KW-0812">Transmembrane</keyword>
<feature type="transmembrane region" description="Helical" evidence="7">
    <location>
        <begin position="71"/>
        <end position="91"/>
    </location>
</feature>
<dbReference type="InterPro" id="IPR002550">
    <property type="entry name" value="CNNM"/>
</dbReference>
<gene>
    <name evidence="9" type="primary">yfjD</name>
    <name evidence="9" type="ORF">NCTC10135_00782</name>
</gene>
<dbReference type="PANTHER" id="PTHR22777:SF32">
    <property type="entry name" value="UPF0053 INNER MEMBRANE PROTEIN YFJD"/>
    <property type="match status" value="1"/>
</dbReference>
<dbReference type="Pfam" id="PF01595">
    <property type="entry name" value="CNNM"/>
    <property type="match status" value="1"/>
</dbReference>
<reference evidence="10" key="1">
    <citation type="submission" date="2018-06" db="EMBL/GenBank/DDBJ databases">
        <authorList>
            <consortium name="Pathogen Informatics"/>
        </authorList>
    </citation>
    <scope>NUCLEOTIDE SEQUENCE [LARGE SCALE GENOMIC DNA]</scope>
    <source>
        <strain evidence="10">NCTC10135</strain>
    </source>
</reference>